<dbReference type="GO" id="GO:0045273">
    <property type="term" value="C:respiratory chain complex II (succinate dehydrogenase)"/>
    <property type="evidence" value="ECO:0007669"/>
    <property type="project" value="InterPro"/>
</dbReference>
<dbReference type="PANTHER" id="PTHR36041">
    <property type="entry name" value="SUCCINATE DEHYDROGENASE SUBUNIT 7A, MITOCHONDRIAL-RELATED"/>
    <property type="match status" value="1"/>
</dbReference>
<reference evidence="1" key="1">
    <citation type="submission" date="2023-05" db="EMBL/GenBank/DDBJ databases">
        <title>Genome and transcriptome analyses reveal genes involved in the formation of fine ridges on petal epidermal cells in Hibiscus trionum.</title>
        <authorList>
            <person name="Koshimizu S."/>
            <person name="Masuda S."/>
            <person name="Ishii T."/>
            <person name="Shirasu K."/>
            <person name="Hoshino A."/>
            <person name="Arita M."/>
        </authorList>
    </citation>
    <scope>NUCLEOTIDE SEQUENCE</scope>
    <source>
        <strain evidence="1">Hamamatsu line</strain>
    </source>
</reference>
<comment type="caution">
    <text evidence="1">The sequence shown here is derived from an EMBL/GenBank/DDBJ whole genome shotgun (WGS) entry which is preliminary data.</text>
</comment>
<accession>A0A9W7J235</accession>
<protein>
    <submittedName>
        <fullName evidence="1">Succinate dehydrogenase 7, succinate dehydrogenase 7A</fullName>
    </submittedName>
</protein>
<sequence>MAFFLRQSSLASHFRSSYQTLGSMAVPSRAFHVELGDREKALLAEDPSLRRFKSYKKSVWKLKRIGDVLTIVVVAGCCYEIYVKAVLRE</sequence>
<dbReference type="AlphaFoldDB" id="A0A9W7J235"/>
<proteinExistence type="predicted"/>
<dbReference type="PANTHER" id="PTHR36041:SF2">
    <property type="entry name" value="SUCCINATE DEHYDROGENASE SUBUNIT 7A, MITOCHONDRIAL-RELATED"/>
    <property type="match status" value="1"/>
</dbReference>
<evidence type="ECO:0000313" key="2">
    <source>
        <dbReference type="Proteomes" id="UP001165190"/>
    </source>
</evidence>
<gene>
    <name evidence="1" type="ORF">HRI_004340200</name>
</gene>
<dbReference type="OrthoDB" id="684848at2759"/>
<dbReference type="EMBL" id="BSYR01000045">
    <property type="protein sequence ID" value="GMJ06710.1"/>
    <property type="molecule type" value="Genomic_DNA"/>
</dbReference>
<dbReference type="Proteomes" id="UP001165190">
    <property type="component" value="Unassembled WGS sequence"/>
</dbReference>
<organism evidence="1 2">
    <name type="scientific">Hibiscus trionum</name>
    <name type="common">Flower of an hour</name>
    <dbReference type="NCBI Taxonomy" id="183268"/>
    <lineage>
        <taxon>Eukaryota</taxon>
        <taxon>Viridiplantae</taxon>
        <taxon>Streptophyta</taxon>
        <taxon>Embryophyta</taxon>
        <taxon>Tracheophyta</taxon>
        <taxon>Spermatophyta</taxon>
        <taxon>Magnoliopsida</taxon>
        <taxon>eudicotyledons</taxon>
        <taxon>Gunneridae</taxon>
        <taxon>Pentapetalae</taxon>
        <taxon>rosids</taxon>
        <taxon>malvids</taxon>
        <taxon>Malvales</taxon>
        <taxon>Malvaceae</taxon>
        <taxon>Malvoideae</taxon>
        <taxon>Hibiscus</taxon>
    </lineage>
</organism>
<dbReference type="InterPro" id="IPR034573">
    <property type="entry name" value="SDH7"/>
</dbReference>
<name>A0A9W7J235_HIBTR</name>
<keyword evidence="2" id="KW-1185">Reference proteome</keyword>
<evidence type="ECO:0000313" key="1">
    <source>
        <dbReference type="EMBL" id="GMJ06710.1"/>
    </source>
</evidence>